<dbReference type="GO" id="GO:0016747">
    <property type="term" value="F:acyltransferase activity, transferring groups other than amino-acyl groups"/>
    <property type="evidence" value="ECO:0007669"/>
    <property type="project" value="InterPro"/>
</dbReference>
<evidence type="ECO:0000313" key="4">
    <source>
        <dbReference type="EMBL" id="MBP1044022.1"/>
    </source>
</evidence>
<dbReference type="PANTHER" id="PTHR42919:SF8">
    <property type="entry name" value="N-ALPHA-ACETYLTRANSFERASE 50"/>
    <property type="match status" value="1"/>
</dbReference>
<dbReference type="Proteomes" id="UP000674938">
    <property type="component" value="Unassembled WGS sequence"/>
</dbReference>
<dbReference type="InterPro" id="IPR051556">
    <property type="entry name" value="N-term/lysine_N-AcTrnsfr"/>
</dbReference>
<gene>
    <name evidence="4" type="ORF">I6N95_23715</name>
</gene>
<dbReference type="Pfam" id="PF00583">
    <property type="entry name" value="Acetyltransf_1"/>
    <property type="match status" value="1"/>
</dbReference>
<evidence type="ECO:0000256" key="1">
    <source>
        <dbReference type="ARBA" id="ARBA00022679"/>
    </source>
</evidence>
<organism evidence="4 5">
    <name type="scientific">Vagococcus allomyrinae</name>
    <dbReference type="NCBI Taxonomy" id="2794353"/>
    <lineage>
        <taxon>Bacteria</taxon>
        <taxon>Bacillati</taxon>
        <taxon>Bacillota</taxon>
        <taxon>Bacilli</taxon>
        <taxon>Lactobacillales</taxon>
        <taxon>Enterococcaceae</taxon>
        <taxon>Vagococcus</taxon>
    </lineage>
</organism>
<proteinExistence type="predicted"/>
<dbReference type="CDD" id="cd04301">
    <property type="entry name" value="NAT_SF"/>
    <property type="match status" value="1"/>
</dbReference>
<evidence type="ECO:0000259" key="3">
    <source>
        <dbReference type="PROSITE" id="PS51186"/>
    </source>
</evidence>
<protein>
    <submittedName>
        <fullName evidence="4">GNAT family N-acetyltransferase</fullName>
    </submittedName>
</protein>
<keyword evidence="5" id="KW-1185">Reference proteome</keyword>
<evidence type="ECO:0000313" key="5">
    <source>
        <dbReference type="Proteomes" id="UP000674938"/>
    </source>
</evidence>
<dbReference type="AlphaFoldDB" id="A0A940SU84"/>
<comment type="caution">
    <text evidence="4">The sequence shown here is derived from an EMBL/GenBank/DDBJ whole genome shotgun (WGS) entry which is preliminary data.</text>
</comment>
<dbReference type="InterPro" id="IPR000182">
    <property type="entry name" value="GNAT_dom"/>
</dbReference>
<dbReference type="SUPFAM" id="SSF55729">
    <property type="entry name" value="Acyl-CoA N-acyltransferases (Nat)"/>
    <property type="match status" value="1"/>
</dbReference>
<dbReference type="InterPro" id="IPR016181">
    <property type="entry name" value="Acyl_CoA_acyltransferase"/>
</dbReference>
<dbReference type="PANTHER" id="PTHR42919">
    <property type="entry name" value="N-ALPHA-ACETYLTRANSFERASE"/>
    <property type="match status" value="1"/>
</dbReference>
<dbReference type="PROSITE" id="PS51186">
    <property type="entry name" value="GNAT"/>
    <property type="match status" value="1"/>
</dbReference>
<keyword evidence="1" id="KW-0808">Transferase</keyword>
<dbReference type="EMBL" id="JAEEGA010000021">
    <property type="protein sequence ID" value="MBP1044022.1"/>
    <property type="molecule type" value="Genomic_DNA"/>
</dbReference>
<accession>A0A940SU84</accession>
<sequence length="176" mass="20466">MIEMNIDIRKISESNQQDIFLPNEPFELRGRLIVSRVAEKWHYRKELMTPVEMIFPDETYDYGKLTAKGFVLGAYLESTCVGLAIMEDDWMKHMYLADLKVSQLARRLGVGQKLIAEAFRLAKERNYQGIYTIGQDNNLNACEFYLKVGFEIGGLNTRGYQYTAQEEKSDIYFYLS</sequence>
<name>A0A940SU84_9ENTE</name>
<keyword evidence="2" id="KW-0012">Acyltransferase</keyword>
<evidence type="ECO:0000256" key="2">
    <source>
        <dbReference type="ARBA" id="ARBA00023315"/>
    </source>
</evidence>
<dbReference type="Gene3D" id="3.40.630.30">
    <property type="match status" value="1"/>
</dbReference>
<reference evidence="4" key="1">
    <citation type="submission" date="2020-12" db="EMBL/GenBank/DDBJ databases">
        <title>Vagococcus allomyrinae sp. nov. and Enterococcus lavae sp. nov., isolated from the larvae of Allomyrina dichotoma.</title>
        <authorList>
            <person name="Lee S.D."/>
        </authorList>
    </citation>
    <scope>NUCLEOTIDE SEQUENCE</scope>
    <source>
        <strain evidence="4">BWB3-3</strain>
    </source>
</reference>
<feature type="domain" description="N-acetyltransferase" evidence="3">
    <location>
        <begin position="6"/>
        <end position="172"/>
    </location>
</feature>